<dbReference type="AlphaFoldDB" id="A0A1I7X9F0"/>
<keyword evidence="1" id="KW-1185">Reference proteome</keyword>
<sequence length="83" mass="10079">MAVAMRRWFDNDLPVRHRDSWWGRDDWINDWKDWPTDWPKPRDLMSKCDLLWRVLSPPIMSDCRCDDPVYAPALPPHPYLLRS</sequence>
<dbReference type="WBParaSite" id="Hba_14211">
    <property type="protein sequence ID" value="Hba_14211"/>
    <property type="gene ID" value="Hba_14211"/>
</dbReference>
<proteinExistence type="predicted"/>
<organism evidence="1 2">
    <name type="scientific">Heterorhabditis bacteriophora</name>
    <name type="common">Entomopathogenic nematode worm</name>
    <dbReference type="NCBI Taxonomy" id="37862"/>
    <lineage>
        <taxon>Eukaryota</taxon>
        <taxon>Metazoa</taxon>
        <taxon>Ecdysozoa</taxon>
        <taxon>Nematoda</taxon>
        <taxon>Chromadorea</taxon>
        <taxon>Rhabditida</taxon>
        <taxon>Rhabditina</taxon>
        <taxon>Rhabditomorpha</taxon>
        <taxon>Strongyloidea</taxon>
        <taxon>Heterorhabditidae</taxon>
        <taxon>Heterorhabditis</taxon>
    </lineage>
</organism>
<protein>
    <submittedName>
        <fullName evidence="2">Uncharacterized protein</fullName>
    </submittedName>
</protein>
<reference evidence="2" key="1">
    <citation type="submission" date="2016-11" db="UniProtKB">
        <authorList>
            <consortium name="WormBaseParasite"/>
        </authorList>
    </citation>
    <scope>IDENTIFICATION</scope>
</reference>
<accession>A0A1I7X9F0</accession>
<name>A0A1I7X9F0_HETBA</name>
<dbReference type="Proteomes" id="UP000095283">
    <property type="component" value="Unplaced"/>
</dbReference>
<evidence type="ECO:0000313" key="1">
    <source>
        <dbReference type="Proteomes" id="UP000095283"/>
    </source>
</evidence>
<evidence type="ECO:0000313" key="2">
    <source>
        <dbReference type="WBParaSite" id="Hba_14211"/>
    </source>
</evidence>